<evidence type="ECO:0000256" key="12">
    <source>
        <dbReference type="ARBA" id="ARBA00023014"/>
    </source>
</evidence>
<evidence type="ECO:0000256" key="16">
    <source>
        <dbReference type="ARBA" id="ARBA00047415"/>
    </source>
</evidence>
<dbReference type="Pfam" id="PF02677">
    <property type="entry name" value="QueH"/>
    <property type="match status" value="1"/>
</dbReference>
<dbReference type="GO" id="GO:0052693">
    <property type="term" value="F:epoxyqueuosine reductase activity"/>
    <property type="evidence" value="ECO:0007669"/>
    <property type="project" value="UniProtKB-EC"/>
</dbReference>
<keyword evidence="14" id="KW-0676">Redox-active center</keyword>
<evidence type="ECO:0000256" key="5">
    <source>
        <dbReference type="ARBA" id="ARBA00016895"/>
    </source>
</evidence>
<dbReference type="PANTHER" id="PTHR36701:SF1">
    <property type="entry name" value="EPOXYQUEUOSINE REDUCTASE QUEH"/>
    <property type="match status" value="1"/>
</dbReference>
<evidence type="ECO:0000256" key="3">
    <source>
        <dbReference type="ARBA" id="ARBA00008207"/>
    </source>
</evidence>
<organism evidence="17 18">
    <name type="scientific">Candidatus Zymogenus saltonus</name>
    <dbReference type="NCBI Taxonomy" id="2844893"/>
    <lineage>
        <taxon>Bacteria</taxon>
        <taxon>Deltaproteobacteria</taxon>
        <taxon>Candidatus Zymogenia</taxon>
        <taxon>Candidatus Zymogeniales</taxon>
        <taxon>Candidatus Zymogenaceae</taxon>
        <taxon>Candidatus Zymogenus</taxon>
    </lineage>
</organism>
<keyword evidence="10" id="KW-0560">Oxidoreductase</keyword>
<keyword evidence="8" id="KW-0479">Metal-binding</keyword>
<evidence type="ECO:0000256" key="2">
    <source>
        <dbReference type="ARBA" id="ARBA00004691"/>
    </source>
</evidence>
<dbReference type="AlphaFoldDB" id="A0A9D8PM77"/>
<reference evidence="17" key="1">
    <citation type="journal article" date="2021" name="Environ. Microbiol.">
        <title>Genomic characterization of three novel Desulfobacterota classes expand the metabolic and phylogenetic diversity of the phylum.</title>
        <authorList>
            <person name="Murphy C.L."/>
            <person name="Biggerstaff J."/>
            <person name="Eichhorn A."/>
            <person name="Ewing E."/>
            <person name="Shahan R."/>
            <person name="Soriano D."/>
            <person name="Stewart S."/>
            <person name="VanMol K."/>
            <person name="Walker R."/>
            <person name="Walters P."/>
            <person name="Elshahed M.S."/>
            <person name="Youssef N.H."/>
        </authorList>
    </citation>
    <scope>NUCLEOTIDE SEQUENCE</scope>
    <source>
        <strain evidence="17">Zod_Metabat.24</strain>
    </source>
</reference>
<evidence type="ECO:0000256" key="7">
    <source>
        <dbReference type="ARBA" id="ARBA00022694"/>
    </source>
</evidence>
<protein>
    <recommendedName>
        <fullName evidence="5">Epoxyqueuosine reductase QueH</fullName>
        <ecNumber evidence="4">1.17.99.6</ecNumber>
    </recommendedName>
    <alternativeName>
        <fullName evidence="15">Queuosine biosynthesis protein QueH</fullName>
    </alternativeName>
</protein>
<dbReference type="EC" id="1.17.99.6" evidence="4"/>
<proteinExistence type="inferred from homology"/>
<dbReference type="EMBL" id="JAFGIX010000040">
    <property type="protein sequence ID" value="MBN1573121.1"/>
    <property type="molecule type" value="Genomic_DNA"/>
</dbReference>
<name>A0A9D8PM77_9DELT</name>
<evidence type="ECO:0000313" key="18">
    <source>
        <dbReference type="Proteomes" id="UP000809273"/>
    </source>
</evidence>
<evidence type="ECO:0000256" key="8">
    <source>
        <dbReference type="ARBA" id="ARBA00022723"/>
    </source>
</evidence>
<evidence type="ECO:0000256" key="6">
    <source>
        <dbReference type="ARBA" id="ARBA00022485"/>
    </source>
</evidence>
<evidence type="ECO:0000256" key="11">
    <source>
        <dbReference type="ARBA" id="ARBA00023004"/>
    </source>
</evidence>
<keyword evidence="9" id="KW-0671">Queuosine biosynthesis</keyword>
<keyword evidence="7" id="KW-0819">tRNA processing</keyword>
<gene>
    <name evidence="17" type="ORF">JW984_07995</name>
</gene>
<evidence type="ECO:0000256" key="1">
    <source>
        <dbReference type="ARBA" id="ARBA00002268"/>
    </source>
</evidence>
<dbReference type="GO" id="GO:0008616">
    <property type="term" value="P:tRNA queuosine(34) biosynthetic process"/>
    <property type="evidence" value="ECO:0007669"/>
    <property type="project" value="UniProtKB-KW"/>
</dbReference>
<dbReference type="GO" id="GO:0051539">
    <property type="term" value="F:4 iron, 4 sulfur cluster binding"/>
    <property type="evidence" value="ECO:0007669"/>
    <property type="project" value="UniProtKB-KW"/>
</dbReference>
<dbReference type="GO" id="GO:0046872">
    <property type="term" value="F:metal ion binding"/>
    <property type="evidence" value="ECO:0007669"/>
    <property type="project" value="UniProtKB-KW"/>
</dbReference>
<evidence type="ECO:0000313" key="17">
    <source>
        <dbReference type="EMBL" id="MBN1573121.1"/>
    </source>
</evidence>
<evidence type="ECO:0000256" key="13">
    <source>
        <dbReference type="ARBA" id="ARBA00023157"/>
    </source>
</evidence>
<keyword evidence="13" id="KW-1015">Disulfide bond</keyword>
<evidence type="ECO:0000256" key="14">
    <source>
        <dbReference type="ARBA" id="ARBA00023284"/>
    </source>
</evidence>
<sequence>MKRILLHSCCAPCTIYPLRRLREGGMEVVGFFYNPNIHPFTEFEKRLSAVVEYYREVEAPLIVNAAYDVSDFLRRTLCADVKRCEACYRIRLSEAFEAARGEDVKVDAVTSTLFFSKYQDHDVLVRIAEEESARSGVPFHYEDYREGWDEGRRLCRESGMYSQKYCGCIISEEERYGKRIKALMGIKGGNRNDI</sequence>
<dbReference type="InterPro" id="IPR003828">
    <property type="entry name" value="QueH"/>
</dbReference>
<keyword evidence="12" id="KW-0411">Iron-sulfur</keyword>
<dbReference type="Proteomes" id="UP000809273">
    <property type="component" value="Unassembled WGS sequence"/>
</dbReference>
<comment type="catalytic activity">
    <reaction evidence="16">
        <text>epoxyqueuosine(34) in tRNA + AH2 = queuosine(34) in tRNA + A + H2O</text>
        <dbReference type="Rhea" id="RHEA:32159"/>
        <dbReference type="Rhea" id="RHEA-COMP:18571"/>
        <dbReference type="Rhea" id="RHEA-COMP:18582"/>
        <dbReference type="ChEBI" id="CHEBI:13193"/>
        <dbReference type="ChEBI" id="CHEBI:15377"/>
        <dbReference type="ChEBI" id="CHEBI:17499"/>
        <dbReference type="ChEBI" id="CHEBI:194431"/>
        <dbReference type="ChEBI" id="CHEBI:194443"/>
        <dbReference type="EC" id="1.17.99.6"/>
    </reaction>
</comment>
<comment type="function">
    <text evidence="1">Catalyzes the conversion of epoxyqueuosine (oQ) to queuosine (Q), which is a hypermodified base found in the wobble positions of tRNA(Asp), tRNA(Asn), tRNA(His) and tRNA(Tyr).</text>
</comment>
<comment type="caution">
    <text evidence="17">The sequence shown here is derived from an EMBL/GenBank/DDBJ whole genome shotgun (WGS) entry which is preliminary data.</text>
</comment>
<evidence type="ECO:0000256" key="9">
    <source>
        <dbReference type="ARBA" id="ARBA00022785"/>
    </source>
</evidence>
<evidence type="ECO:0000256" key="15">
    <source>
        <dbReference type="ARBA" id="ARBA00031446"/>
    </source>
</evidence>
<evidence type="ECO:0000256" key="4">
    <source>
        <dbReference type="ARBA" id="ARBA00012622"/>
    </source>
</evidence>
<comment type="pathway">
    <text evidence="2">tRNA modification; tRNA-queuosine biosynthesis.</text>
</comment>
<accession>A0A9D8PM77</accession>
<dbReference type="PANTHER" id="PTHR36701">
    <property type="entry name" value="EPOXYQUEUOSINE REDUCTASE QUEH"/>
    <property type="match status" value="1"/>
</dbReference>
<comment type="similarity">
    <text evidence="3">Belongs to the QueH family.</text>
</comment>
<evidence type="ECO:0000256" key="10">
    <source>
        <dbReference type="ARBA" id="ARBA00023002"/>
    </source>
</evidence>
<keyword evidence="11" id="KW-0408">Iron</keyword>
<keyword evidence="6" id="KW-0004">4Fe-4S</keyword>
<reference evidence="17" key="2">
    <citation type="submission" date="2021-01" db="EMBL/GenBank/DDBJ databases">
        <authorList>
            <person name="Hahn C.R."/>
            <person name="Youssef N.H."/>
            <person name="Elshahed M."/>
        </authorList>
    </citation>
    <scope>NUCLEOTIDE SEQUENCE</scope>
    <source>
        <strain evidence="17">Zod_Metabat.24</strain>
    </source>
</reference>